<reference evidence="2 3" key="1">
    <citation type="submission" date="2015-05" db="EMBL/GenBank/DDBJ databases">
        <title>Distinctive expansion of gene families associated with plant cell wall degradation and secondary metabolism in the genomes of grapevine trunk pathogens.</title>
        <authorList>
            <person name="Lawrence D.P."/>
            <person name="Travadon R."/>
            <person name="Rolshausen P.E."/>
            <person name="Baumgartner K."/>
        </authorList>
    </citation>
    <scope>NUCLEOTIDE SEQUENCE [LARGE SCALE GENOMIC DNA]</scope>
    <source>
        <strain evidence="2">UCRPC4</strain>
    </source>
</reference>
<dbReference type="InterPro" id="IPR036188">
    <property type="entry name" value="FAD/NAD-bd_sf"/>
</dbReference>
<evidence type="ECO:0000259" key="1">
    <source>
        <dbReference type="Pfam" id="PF01266"/>
    </source>
</evidence>
<evidence type="ECO:0000313" key="3">
    <source>
        <dbReference type="Proteomes" id="UP000053317"/>
    </source>
</evidence>
<comment type="caution">
    <text evidence="2">The sequence shown here is derived from an EMBL/GenBank/DDBJ whole genome shotgun (WGS) entry which is preliminary data.</text>
</comment>
<protein>
    <submittedName>
        <fullName evidence="2">Putative fad dependent oxidoreductase superfamily protein</fullName>
    </submittedName>
</protein>
<evidence type="ECO:0000313" key="2">
    <source>
        <dbReference type="EMBL" id="KKY27994.1"/>
    </source>
</evidence>
<dbReference type="EMBL" id="LCWF01000018">
    <property type="protein sequence ID" value="KKY27994.1"/>
    <property type="molecule type" value="Genomic_DNA"/>
</dbReference>
<dbReference type="SUPFAM" id="SSF51905">
    <property type="entry name" value="FAD/NAD(P)-binding domain"/>
    <property type="match status" value="1"/>
</dbReference>
<dbReference type="Gene3D" id="3.30.9.10">
    <property type="entry name" value="D-Amino Acid Oxidase, subunit A, domain 2"/>
    <property type="match status" value="1"/>
</dbReference>
<accession>A0A0G2F0X2</accession>
<dbReference type="AlphaFoldDB" id="A0A0G2F0X2"/>
<keyword evidence="3" id="KW-1185">Reference proteome</keyword>
<name>A0A0G2F0X2_PHACM</name>
<dbReference type="OrthoDB" id="429143at2759"/>
<dbReference type="PANTHER" id="PTHR13847:SF284">
    <property type="entry name" value="FAD DEPENDENT OXIDOREDUCTASE DOMAIN-CONTAINING PROTEIN"/>
    <property type="match status" value="1"/>
</dbReference>
<sequence length="459" mass="50437">MGGGECLPGFPHPYPTNSYWQLPPHAIANHRTTPQLDTSQIFDYIIVGSGVSGAAVAYKLLSRDPNLSILMLEARTAASGASGRNGGHCRAGRWLHFKQYYDAFGEDEALKLESLEEENVQDIADFVREHDVECDFEDVETADVYLTEEAWAEALEMRRLRERVHQRRSNIKARMKLKVRHGAEASEYIGIPNLVGSVTYPAHTQNPYLLVCRMLELSLEKGLNLQTTTPATGIVKSGAIWSVETERGTVRANQVILATNGYTNALHSGLAATKFLVPARNQVAAIRPGKNIGGNPVLRRSINVDDLATGDYFMSRAPGLKGEGDVLYGGGKSLSRTGERNTTDDSVVHADIAEYLKHAAVGVFGREKWGEEGPPVRDWTGIVAYTPDTFPLVGEAPGESGLWMSVGMNGHGMAMAFRCAEALVEMMAKGAEPEWFPKAFRLERVFTKKTVHFPGWMES</sequence>
<dbReference type="InterPro" id="IPR006076">
    <property type="entry name" value="FAD-dep_OxRdtase"/>
</dbReference>
<reference evidence="2 3" key="2">
    <citation type="submission" date="2015-05" db="EMBL/GenBank/DDBJ databases">
        <authorList>
            <person name="Morales-Cruz A."/>
            <person name="Amrine K.C."/>
            <person name="Cantu D."/>
        </authorList>
    </citation>
    <scope>NUCLEOTIDE SEQUENCE [LARGE SCALE GENOMIC DNA]</scope>
    <source>
        <strain evidence="2">UCRPC4</strain>
    </source>
</reference>
<organism evidence="2 3">
    <name type="scientific">Phaeomoniella chlamydospora</name>
    <name type="common">Phaeoacremonium chlamydosporum</name>
    <dbReference type="NCBI Taxonomy" id="158046"/>
    <lineage>
        <taxon>Eukaryota</taxon>
        <taxon>Fungi</taxon>
        <taxon>Dikarya</taxon>
        <taxon>Ascomycota</taxon>
        <taxon>Pezizomycotina</taxon>
        <taxon>Eurotiomycetes</taxon>
        <taxon>Chaetothyriomycetidae</taxon>
        <taxon>Phaeomoniellales</taxon>
        <taxon>Phaeomoniellaceae</taxon>
        <taxon>Phaeomoniella</taxon>
    </lineage>
</organism>
<dbReference type="GO" id="GO:0005737">
    <property type="term" value="C:cytoplasm"/>
    <property type="evidence" value="ECO:0007669"/>
    <property type="project" value="TreeGrafter"/>
</dbReference>
<dbReference type="Pfam" id="PF01266">
    <property type="entry name" value="DAO"/>
    <property type="match status" value="1"/>
</dbReference>
<proteinExistence type="predicted"/>
<dbReference type="Gene3D" id="3.50.50.60">
    <property type="entry name" value="FAD/NAD(P)-binding domain"/>
    <property type="match status" value="1"/>
</dbReference>
<gene>
    <name evidence="2" type="ORF">UCRPC4_g00729</name>
</gene>
<feature type="domain" description="FAD dependent oxidoreductase" evidence="1">
    <location>
        <begin position="43"/>
        <end position="426"/>
    </location>
</feature>
<dbReference type="PANTHER" id="PTHR13847">
    <property type="entry name" value="SARCOSINE DEHYDROGENASE-RELATED"/>
    <property type="match status" value="1"/>
</dbReference>
<dbReference type="Proteomes" id="UP000053317">
    <property type="component" value="Unassembled WGS sequence"/>
</dbReference>